<accession>A1B7B4</accession>
<organism evidence="1 2">
    <name type="scientific">Paracoccus denitrificans (strain Pd 1222)</name>
    <dbReference type="NCBI Taxonomy" id="318586"/>
    <lineage>
        <taxon>Bacteria</taxon>
        <taxon>Pseudomonadati</taxon>
        <taxon>Pseudomonadota</taxon>
        <taxon>Alphaproteobacteria</taxon>
        <taxon>Rhodobacterales</taxon>
        <taxon>Paracoccaceae</taxon>
        <taxon>Paracoccus</taxon>
    </lineage>
</organism>
<reference evidence="2" key="1">
    <citation type="submission" date="2006-12" db="EMBL/GenBank/DDBJ databases">
        <title>Complete sequence of chromosome 2 of Paracoccus denitrificans PD1222.</title>
        <authorList>
            <person name="Copeland A."/>
            <person name="Lucas S."/>
            <person name="Lapidus A."/>
            <person name="Barry K."/>
            <person name="Detter J.C."/>
            <person name="Glavina del Rio T."/>
            <person name="Hammon N."/>
            <person name="Israni S."/>
            <person name="Dalin E."/>
            <person name="Tice H."/>
            <person name="Pitluck S."/>
            <person name="Munk A.C."/>
            <person name="Brettin T."/>
            <person name="Bruce D."/>
            <person name="Han C."/>
            <person name="Tapia R."/>
            <person name="Gilna P."/>
            <person name="Schmutz J."/>
            <person name="Larimer F."/>
            <person name="Land M."/>
            <person name="Hauser L."/>
            <person name="Kyrpides N."/>
            <person name="Lykidis A."/>
            <person name="Spiro S."/>
            <person name="Richardson D.J."/>
            <person name="Moir J.W.B."/>
            <person name="Ferguson S.J."/>
            <person name="van Spanning R.J.M."/>
            <person name="Richardson P."/>
        </authorList>
    </citation>
    <scope>NUCLEOTIDE SEQUENCE [LARGE SCALE GENOMIC DNA]</scope>
    <source>
        <strain evidence="2">Pd 1222</strain>
    </source>
</reference>
<name>A1B7B4_PARDP</name>
<dbReference type="HOGENOM" id="CLU_2438117_0_0_5"/>
<protein>
    <submittedName>
        <fullName evidence="1">Uncharacterized protein</fullName>
    </submittedName>
</protein>
<dbReference type="EnsemblBacteria" id="ABL71408">
    <property type="protein sequence ID" value="ABL71408"/>
    <property type="gene ID" value="Pden_3334"/>
</dbReference>
<dbReference type="EMBL" id="CP000490">
    <property type="protein sequence ID" value="ABL71408.1"/>
    <property type="molecule type" value="Genomic_DNA"/>
</dbReference>
<gene>
    <name evidence="1" type="ordered locus">Pden_3334</name>
</gene>
<dbReference type="AlphaFoldDB" id="A1B7B4"/>
<dbReference type="KEGG" id="pde:Pden_3334"/>
<sequence length="90" mass="9763">MLSARGALSMRWTPPIYTHSPDPGVPRAVAGPLTAAREGLVSLYMRCHRRRDSIGMTATAEVELVEIDGRALFALPAVVGEGIHRRAIIE</sequence>
<proteinExistence type="predicted"/>
<dbReference type="Proteomes" id="UP000000361">
    <property type="component" value="Chromosome 2"/>
</dbReference>
<keyword evidence="2" id="KW-1185">Reference proteome</keyword>
<evidence type="ECO:0000313" key="2">
    <source>
        <dbReference type="Proteomes" id="UP000000361"/>
    </source>
</evidence>
<evidence type="ECO:0000313" key="1">
    <source>
        <dbReference type="EMBL" id="ABL71408.1"/>
    </source>
</evidence>